<accession>A0A0F9WBQ9</accession>
<evidence type="ECO:0000313" key="1">
    <source>
        <dbReference type="EMBL" id="KKO74315.1"/>
    </source>
</evidence>
<organism evidence="1 2">
    <name type="scientific">Vairimorpha ceranae</name>
    <dbReference type="NCBI Taxonomy" id="40302"/>
    <lineage>
        <taxon>Eukaryota</taxon>
        <taxon>Fungi</taxon>
        <taxon>Fungi incertae sedis</taxon>
        <taxon>Microsporidia</taxon>
        <taxon>Nosematidae</taxon>
        <taxon>Vairimorpha</taxon>
    </lineage>
</organism>
<keyword evidence="2" id="KW-1185">Reference proteome</keyword>
<dbReference type="Proteomes" id="UP000034350">
    <property type="component" value="Unassembled WGS sequence"/>
</dbReference>
<dbReference type="VEuPathDB" id="MicrosporidiaDB:AAJ76_840008208"/>
<dbReference type="AlphaFoldDB" id="A0A0F9WBQ9"/>
<dbReference type="RefSeq" id="XP_024330057.1">
    <property type="nucleotide sequence ID" value="XM_024476539.1"/>
</dbReference>
<sequence length="81" mass="9462">MFTPTNIISIDFLNNTSFVLKSDELKTTYHKYSPKWVSHLVGSLHFNSTLKKKMKRISLDYRRRLEKCIIGIGDIELTKSN</sequence>
<evidence type="ECO:0000313" key="2">
    <source>
        <dbReference type="Proteomes" id="UP000034350"/>
    </source>
</evidence>
<dbReference type="GeneID" id="36321493"/>
<comment type="caution">
    <text evidence="1">The sequence shown here is derived from an EMBL/GenBank/DDBJ whole genome shotgun (WGS) entry which is preliminary data.</text>
</comment>
<dbReference type="EMBL" id="JPQZ01000084">
    <property type="protein sequence ID" value="KKO74315.1"/>
    <property type="molecule type" value="Genomic_DNA"/>
</dbReference>
<name>A0A0F9WBQ9_9MICR</name>
<protein>
    <submittedName>
        <fullName evidence="1">Uncharacterized protein</fullName>
    </submittedName>
</protein>
<proteinExistence type="predicted"/>
<reference evidence="1 2" key="1">
    <citation type="journal article" date="2015" name="Environ. Microbiol.">
        <title>Genome analyses suggest the presence of polyploidy and recent human-driven expansions in eight global populations of the honeybee pathogen Nosema ceranae.</title>
        <authorList>
            <person name="Pelin A."/>
            <person name="Selman M."/>
            <person name="Aris-Brosou S."/>
            <person name="Farinelli L."/>
            <person name="Corradi N."/>
        </authorList>
    </citation>
    <scope>NUCLEOTIDE SEQUENCE [LARGE SCALE GENOMIC DNA]</scope>
    <source>
        <strain evidence="1 2">PA08 1199</strain>
    </source>
</reference>
<gene>
    <name evidence="1" type="ORF">AAJ76_840008208</name>
</gene>